<dbReference type="PANTHER" id="PTHR42836">
    <property type="entry name" value="7-CARBOXY-7-DEAZAGUANINE SYNTHASE"/>
    <property type="match status" value="1"/>
</dbReference>
<evidence type="ECO:0000259" key="9">
    <source>
        <dbReference type="PROSITE" id="PS51918"/>
    </source>
</evidence>
<evidence type="ECO:0000256" key="4">
    <source>
        <dbReference type="ARBA" id="ARBA00022842"/>
    </source>
</evidence>
<accession>H5T8R3</accession>
<sequence>MTTLLVNEIFETIQGEGSFTGTPSIFVRLQGCPVGCPWCDTKHTWETLPQHQVNSDIIFLKAGDSPSYFSVQSHDLLPLLEKQGYTAKHIVITGGEPCLFDLNEFTTRAHDKGFSTQIETSGTYEVQCHSDTWVTVSPKINMKAGMPILSQAMQRANEIKHPIAMQKHIDELDALLHKENLVNPLKELNDKSQIKATPFQSPMVYLQPISQQERATALAIKTCIERNWRLSVQLHKYIGVE</sequence>
<comment type="caution">
    <text evidence="8">Lacks conserved residue(s) required for the propagation of feature annotation.</text>
</comment>
<keyword evidence="3 8" id="KW-0479">Metal-binding</keyword>
<comment type="similarity">
    <text evidence="8">Belongs to the radical SAM superfamily. 7-carboxy-7-deazaguanine synthase family.</text>
</comment>
<dbReference type="AlphaFoldDB" id="H5T8R3"/>
<keyword evidence="6 8" id="KW-0411">Iron-sulfur</keyword>
<feature type="binding site" evidence="8">
    <location>
        <position position="41"/>
    </location>
    <ligand>
        <name>Mg(2+)</name>
        <dbReference type="ChEBI" id="CHEBI:18420"/>
    </ligand>
</feature>
<feature type="binding site" evidence="8">
    <location>
        <position position="32"/>
    </location>
    <ligand>
        <name>[4Fe-4S] cluster</name>
        <dbReference type="ChEBI" id="CHEBI:49883"/>
        <note>4Fe-4S-S-AdoMet</note>
    </ligand>
</feature>
<dbReference type="Gene3D" id="3.20.20.70">
    <property type="entry name" value="Aldolase class I"/>
    <property type="match status" value="1"/>
</dbReference>
<comment type="pathway">
    <text evidence="8">Purine metabolism; 7-cyano-7-deazaguanine biosynthesis.</text>
</comment>
<dbReference type="InterPro" id="IPR058240">
    <property type="entry name" value="rSAM_sf"/>
</dbReference>
<keyword evidence="4 8" id="KW-0460">Magnesium</keyword>
<keyword evidence="1 8" id="KW-0004">4Fe-4S</keyword>
<evidence type="ECO:0000256" key="2">
    <source>
        <dbReference type="ARBA" id="ARBA00022691"/>
    </source>
</evidence>
<feature type="binding site" evidence="8">
    <location>
        <position position="28"/>
    </location>
    <ligand>
        <name>substrate</name>
    </ligand>
</feature>
<dbReference type="GO" id="GO:0000287">
    <property type="term" value="F:magnesium ion binding"/>
    <property type="evidence" value="ECO:0007669"/>
    <property type="project" value="UniProtKB-UniRule"/>
</dbReference>
<dbReference type="InterPro" id="IPR024924">
    <property type="entry name" value="7-CO-7-deazaguanine_synth-like"/>
</dbReference>
<dbReference type="GO" id="GO:0051539">
    <property type="term" value="F:4 iron, 4 sulfur cluster binding"/>
    <property type="evidence" value="ECO:0007669"/>
    <property type="project" value="UniProtKB-UniRule"/>
</dbReference>
<reference evidence="10 11" key="2">
    <citation type="journal article" date="2017" name="Antonie Van Leeuwenhoek">
        <title>Rhizobium rhizosphaerae sp. nov., a novel species isolated from rice rhizosphere.</title>
        <authorList>
            <person name="Zhao J.J."/>
            <person name="Zhang J."/>
            <person name="Zhang R.J."/>
            <person name="Zhang C.W."/>
            <person name="Yin H.Q."/>
            <person name="Zhang X.X."/>
        </authorList>
    </citation>
    <scope>NUCLEOTIDE SEQUENCE [LARGE SCALE GENOMIC DNA]</scope>
    <source>
        <strain evidence="10 11">ACAM 611</strain>
    </source>
</reference>
<name>H5T8R3_9ALTE</name>
<evidence type="ECO:0000313" key="10">
    <source>
        <dbReference type="EMBL" id="GAB54690.1"/>
    </source>
</evidence>
<dbReference type="OrthoDB" id="9792276at2"/>
<gene>
    <name evidence="8" type="primary">queE</name>
    <name evidence="10" type="ORF">GPUN_0546</name>
</gene>
<feature type="binding site" evidence="8">
    <location>
        <begin position="13"/>
        <end position="15"/>
    </location>
    <ligand>
        <name>substrate</name>
    </ligand>
</feature>
<feature type="binding site" evidence="8">
    <location>
        <begin position="137"/>
        <end position="139"/>
    </location>
    <ligand>
        <name>S-adenosyl-L-methionine</name>
        <dbReference type="ChEBI" id="CHEBI:59789"/>
    </ligand>
</feature>
<evidence type="ECO:0000256" key="1">
    <source>
        <dbReference type="ARBA" id="ARBA00022485"/>
    </source>
</evidence>
<evidence type="ECO:0000256" key="7">
    <source>
        <dbReference type="ARBA" id="ARBA00023239"/>
    </source>
</evidence>
<evidence type="ECO:0000256" key="8">
    <source>
        <dbReference type="HAMAP-Rule" id="MF_00917"/>
    </source>
</evidence>
<proteinExistence type="inferred from homology"/>
<feature type="binding site" evidence="8">
    <location>
        <position position="36"/>
    </location>
    <ligand>
        <name>[4Fe-4S] cluster</name>
        <dbReference type="ChEBI" id="CHEBI:49883"/>
        <note>4Fe-4S-S-AdoMet</note>
    </ligand>
</feature>
<organism evidence="10 11">
    <name type="scientific">Glaciecola punicea ACAM 611</name>
    <dbReference type="NCBI Taxonomy" id="1121923"/>
    <lineage>
        <taxon>Bacteria</taxon>
        <taxon>Pseudomonadati</taxon>
        <taxon>Pseudomonadota</taxon>
        <taxon>Gammaproteobacteria</taxon>
        <taxon>Alteromonadales</taxon>
        <taxon>Alteromonadaceae</taxon>
        <taxon>Glaciecola</taxon>
    </lineage>
</organism>
<dbReference type="GO" id="GO:0016840">
    <property type="term" value="F:carbon-nitrogen lyase activity"/>
    <property type="evidence" value="ECO:0007669"/>
    <property type="project" value="UniProtKB-UniRule"/>
</dbReference>
<comment type="cofactor">
    <cofactor evidence="8">
        <name>[4Fe-4S] cluster</name>
        <dbReference type="ChEBI" id="CHEBI:49883"/>
    </cofactor>
    <text evidence="8">Binds 1 [4Fe-4S] cluster. The cluster is coordinated with 3 cysteines and an exchangeable S-adenosyl-L-methionine.</text>
</comment>
<keyword evidence="7 8" id="KW-0456">Lyase</keyword>
<dbReference type="InterPro" id="IPR013785">
    <property type="entry name" value="Aldolase_TIM"/>
</dbReference>
<dbReference type="GO" id="GO:1904047">
    <property type="term" value="F:S-adenosyl-L-methionine binding"/>
    <property type="evidence" value="ECO:0007669"/>
    <property type="project" value="UniProtKB-UniRule"/>
</dbReference>
<evidence type="ECO:0000256" key="6">
    <source>
        <dbReference type="ARBA" id="ARBA00023014"/>
    </source>
</evidence>
<feature type="domain" description="Radical SAM core" evidence="9">
    <location>
        <begin position="19"/>
        <end position="241"/>
    </location>
</feature>
<dbReference type="InterPro" id="IPR007197">
    <property type="entry name" value="rSAM"/>
</dbReference>
<comment type="caution">
    <text evidence="10">The sequence shown here is derived from an EMBL/GenBank/DDBJ whole genome shotgun (WGS) entry which is preliminary data.</text>
</comment>
<dbReference type="PIRSF" id="PIRSF000370">
    <property type="entry name" value="QueE"/>
    <property type="match status" value="1"/>
</dbReference>
<evidence type="ECO:0000313" key="11">
    <source>
        <dbReference type="Proteomes" id="UP000053586"/>
    </source>
</evidence>
<keyword evidence="8" id="KW-0671">Queuosine biosynthesis</keyword>
<keyword evidence="11" id="KW-1185">Reference proteome</keyword>
<dbReference type="RefSeq" id="WP_006003141.1">
    <property type="nucleotide sequence ID" value="NZ_BAET01000007.1"/>
</dbReference>
<dbReference type="InterPro" id="IPR027609">
    <property type="entry name" value="rSAM_QueE_proteobac"/>
</dbReference>
<evidence type="ECO:0000256" key="3">
    <source>
        <dbReference type="ARBA" id="ARBA00022723"/>
    </source>
</evidence>
<comment type="cofactor">
    <cofactor evidence="8">
        <name>Mg(2+)</name>
        <dbReference type="ChEBI" id="CHEBI:18420"/>
    </cofactor>
</comment>
<dbReference type="eggNOG" id="COG0602">
    <property type="taxonomic scope" value="Bacteria"/>
</dbReference>
<dbReference type="EC" id="4.3.99.3" evidence="8"/>
<dbReference type="SUPFAM" id="SSF102114">
    <property type="entry name" value="Radical SAM enzymes"/>
    <property type="match status" value="1"/>
</dbReference>
<dbReference type="PANTHER" id="PTHR42836:SF1">
    <property type="entry name" value="7-CARBOXY-7-DEAZAGUANINE SYNTHASE"/>
    <property type="match status" value="1"/>
</dbReference>
<dbReference type="STRING" id="56804.BAE46_07735"/>
<dbReference type="HAMAP" id="MF_00917">
    <property type="entry name" value="QueE"/>
    <property type="match status" value="1"/>
</dbReference>
<dbReference type="SFLD" id="SFLDS00029">
    <property type="entry name" value="Radical_SAM"/>
    <property type="match status" value="1"/>
</dbReference>
<keyword evidence="2 8" id="KW-0949">S-adenosyl-L-methionine</keyword>
<evidence type="ECO:0000256" key="5">
    <source>
        <dbReference type="ARBA" id="ARBA00023004"/>
    </source>
</evidence>
<comment type="subunit">
    <text evidence="8">Homodimer.</text>
</comment>
<reference evidence="10 11" key="1">
    <citation type="journal article" date="2012" name="J. Bacteriol.">
        <title>Genome sequence of proteorhodopsin-containing sea ice bacterium Glaciecola punicea ACAM 611T.</title>
        <authorList>
            <person name="Qin Q.-L."/>
            <person name="Xie B.-B."/>
            <person name="Shu Y.-L."/>
            <person name="Rong J.-C."/>
            <person name="Zhao D.-L."/>
            <person name="Zhang X.-Y."/>
            <person name="Chen X.-L."/>
            <person name="Zhou B.-C."/>
            <person name="Zhanga Y.-Z."/>
        </authorList>
    </citation>
    <scope>NUCLEOTIDE SEQUENCE [LARGE SCALE GENOMIC DNA]</scope>
    <source>
        <strain evidence="10 11">ACAM 611</strain>
    </source>
</reference>
<comment type="cofactor">
    <cofactor evidence="8">
        <name>S-adenosyl-L-methionine</name>
        <dbReference type="ChEBI" id="CHEBI:59789"/>
    </cofactor>
    <text evidence="8">Binds 1 S-adenosyl-L-methionine per subunit.</text>
</comment>
<comment type="catalytic activity">
    <reaction evidence="8">
        <text>6-carboxy-5,6,7,8-tetrahydropterin + H(+) = 7-carboxy-7-carbaguanine + NH4(+)</text>
        <dbReference type="Rhea" id="RHEA:27974"/>
        <dbReference type="ChEBI" id="CHEBI:15378"/>
        <dbReference type="ChEBI" id="CHEBI:28938"/>
        <dbReference type="ChEBI" id="CHEBI:61032"/>
        <dbReference type="ChEBI" id="CHEBI:61036"/>
        <dbReference type="EC" id="4.3.99.3"/>
    </reaction>
</comment>
<dbReference type="NCBIfam" id="TIGR04322">
    <property type="entry name" value="rSAM_QueE_Ecoli"/>
    <property type="match status" value="1"/>
</dbReference>
<feature type="binding site" evidence="8">
    <location>
        <position position="93"/>
    </location>
    <ligand>
        <name>substrate</name>
    </ligand>
</feature>
<dbReference type="Proteomes" id="UP000053586">
    <property type="component" value="Unassembled WGS sequence"/>
</dbReference>
<dbReference type="UniPathway" id="UPA00391"/>
<protein>
    <recommendedName>
        <fullName evidence="8">7-carboxy-7-deazaguanine synthase</fullName>
        <shortName evidence="8">CDG synthase</shortName>
        <ecNumber evidence="8">4.3.99.3</ecNumber>
    </recommendedName>
    <alternativeName>
        <fullName evidence="8">Queuosine biosynthesis protein QueE</fullName>
    </alternativeName>
</protein>
<dbReference type="GO" id="GO:0008616">
    <property type="term" value="P:tRNA queuosine(34) biosynthetic process"/>
    <property type="evidence" value="ECO:0007669"/>
    <property type="project" value="UniProtKB-UniRule"/>
</dbReference>
<feature type="binding site" evidence="8">
    <location>
        <begin position="38"/>
        <end position="40"/>
    </location>
    <ligand>
        <name>S-adenosyl-L-methionine</name>
        <dbReference type="ChEBI" id="CHEBI:59789"/>
    </ligand>
</feature>
<feature type="binding site" evidence="8">
    <location>
        <position position="39"/>
    </location>
    <ligand>
        <name>[4Fe-4S] cluster</name>
        <dbReference type="ChEBI" id="CHEBI:49883"/>
        <note>4Fe-4S-S-AdoMet</note>
    </ligand>
</feature>
<comment type="function">
    <text evidence="8">Catalyzes the complex heterocyclic radical-mediated conversion of 6-carboxy-5,6,7,8-tetrahydropterin (CPH4) to 7-carboxy-7-deazaguanine (CDG), a step common to the biosynthetic pathways of all 7-deazapurine-containing compounds.</text>
</comment>
<feature type="binding site" evidence="8">
    <location>
        <position position="95"/>
    </location>
    <ligand>
        <name>S-adenosyl-L-methionine</name>
        <dbReference type="ChEBI" id="CHEBI:59789"/>
    </ligand>
</feature>
<keyword evidence="5 8" id="KW-0408">Iron</keyword>
<dbReference type="EMBL" id="BAET01000007">
    <property type="protein sequence ID" value="GAB54690.1"/>
    <property type="molecule type" value="Genomic_DNA"/>
</dbReference>
<dbReference type="PROSITE" id="PS51918">
    <property type="entry name" value="RADICAL_SAM"/>
    <property type="match status" value="1"/>
</dbReference>